<reference evidence="19" key="1">
    <citation type="journal article" date="2018" name="Nat. Microbiol.">
        <title>Leveraging single-cell genomics to expand the fungal tree of life.</title>
        <authorList>
            <person name="Ahrendt S.R."/>
            <person name="Quandt C.A."/>
            <person name="Ciobanu D."/>
            <person name="Clum A."/>
            <person name="Salamov A."/>
            <person name="Andreopoulos B."/>
            <person name="Cheng J.F."/>
            <person name="Woyke T."/>
            <person name="Pelin A."/>
            <person name="Henrissat B."/>
            <person name="Reynolds N.K."/>
            <person name="Benny G.L."/>
            <person name="Smith M.E."/>
            <person name="James T.Y."/>
            <person name="Grigoriev I.V."/>
        </authorList>
    </citation>
    <scope>NUCLEOTIDE SEQUENCE [LARGE SCALE GENOMIC DNA]</scope>
    <source>
        <strain evidence="19">RSA 1356</strain>
    </source>
</reference>
<feature type="domain" description="Protein kinase" evidence="17">
    <location>
        <begin position="17"/>
        <end position="299"/>
    </location>
</feature>
<keyword evidence="5" id="KW-0597">Phosphoprotein</keyword>
<feature type="binding site" evidence="14">
    <location>
        <position position="46"/>
    </location>
    <ligand>
        <name>ATP</name>
        <dbReference type="ChEBI" id="CHEBI:30616"/>
    </ligand>
</feature>
<gene>
    <name evidence="18" type="ORF">THASP1DRAFT_15686</name>
</gene>
<keyword evidence="9 18" id="KW-0418">Kinase</keyword>
<evidence type="ECO:0000256" key="6">
    <source>
        <dbReference type="ARBA" id="ARBA00022618"/>
    </source>
</evidence>
<dbReference type="GO" id="GO:0051301">
    <property type="term" value="P:cell division"/>
    <property type="evidence" value="ECO:0007669"/>
    <property type="project" value="UniProtKB-KW"/>
</dbReference>
<evidence type="ECO:0000256" key="9">
    <source>
        <dbReference type="ARBA" id="ARBA00022777"/>
    </source>
</evidence>
<dbReference type="FunFam" id="3.30.200.20:FF:000554">
    <property type="entry name" value="CMGC/CDK/CDK7 protein kinase"/>
    <property type="match status" value="1"/>
</dbReference>
<dbReference type="GO" id="GO:0004693">
    <property type="term" value="F:cyclin-dependent protein serine/threonine kinase activity"/>
    <property type="evidence" value="ECO:0007669"/>
    <property type="project" value="TreeGrafter"/>
</dbReference>
<dbReference type="GO" id="GO:0008353">
    <property type="term" value="F:RNA polymerase II CTD heptapeptide repeat kinase activity"/>
    <property type="evidence" value="ECO:0007669"/>
    <property type="project" value="UniProtKB-EC"/>
</dbReference>
<dbReference type="CDD" id="cd07841">
    <property type="entry name" value="STKc_CDK7"/>
    <property type="match status" value="1"/>
</dbReference>
<evidence type="ECO:0000256" key="3">
    <source>
        <dbReference type="ARBA" id="ARBA00012409"/>
    </source>
</evidence>
<evidence type="ECO:0000256" key="14">
    <source>
        <dbReference type="PIRSR" id="PIRSR637770-2"/>
    </source>
</evidence>
<dbReference type="Gene3D" id="3.30.200.20">
    <property type="entry name" value="Phosphorylase Kinase, domain 1"/>
    <property type="match status" value="1"/>
</dbReference>
<dbReference type="InterPro" id="IPR011009">
    <property type="entry name" value="Kinase-like_dom_sf"/>
</dbReference>
<feature type="binding site" evidence="14">
    <location>
        <begin position="23"/>
        <end position="31"/>
    </location>
    <ligand>
        <name>ATP</name>
        <dbReference type="ChEBI" id="CHEBI:30616"/>
    </ligand>
</feature>
<dbReference type="GO" id="GO:0032968">
    <property type="term" value="P:positive regulation of transcription elongation by RNA polymerase II"/>
    <property type="evidence" value="ECO:0007669"/>
    <property type="project" value="UniProtKB-ARBA"/>
</dbReference>
<evidence type="ECO:0000256" key="8">
    <source>
        <dbReference type="ARBA" id="ARBA00022741"/>
    </source>
</evidence>
<accession>A0A4P9XSR1</accession>
<evidence type="ECO:0000256" key="11">
    <source>
        <dbReference type="ARBA" id="ARBA00023242"/>
    </source>
</evidence>
<proteinExistence type="inferred from homology"/>
<sequence length="389" mass="44067">MDVETPDTANRRTESRYRKDRRVGEGTYAVVYEATETATGRRVAIKKIKVRQQKDGLDVSALREIKALQELRHPNVLELMDVYAHKGNLNLVLEYLDSDLEQIVKDRSLVFTAADIKSWMLMTLRGVEHCHRNWILHRDLKPNNLLLAANGQLKLADFGLAREHADLNCAGRMTSQVVTLWYRAPELLFGARDYGPTVDIWSVGCIFAELMLRTPYLPGDGEMQQLDVIFRALGTPTEEDWPGMTKLPQYVQYRAYPKQPLRMLFKAAGQDALDLLAGMLRFDPAKRFTAREALQHPYFQNSPRPTPHERLPRIDAAKARDEEIAGVKRKLDALLGEDAMQLGGESTACQCLCSYHLLTFAYTATRLASLEDGATTKRVARRLSFSMGV</sequence>
<dbReference type="PROSITE" id="PS00107">
    <property type="entry name" value="PROTEIN_KINASE_ATP"/>
    <property type="match status" value="1"/>
</dbReference>
<evidence type="ECO:0000256" key="1">
    <source>
        <dbReference type="ARBA" id="ARBA00004123"/>
    </source>
</evidence>
<keyword evidence="7" id="KW-0808">Transferase</keyword>
<dbReference type="SUPFAM" id="SSF56112">
    <property type="entry name" value="Protein kinase-like (PK-like)"/>
    <property type="match status" value="1"/>
</dbReference>
<dbReference type="InterPro" id="IPR050108">
    <property type="entry name" value="CDK"/>
</dbReference>
<comment type="subcellular location">
    <subcellularLocation>
        <location evidence="1">Nucleus</location>
    </subcellularLocation>
</comment>
<keyword evidence="12" id="KW-0131">Cell cycle</keyword>
<dbReference type="InterPro" id="IPR017441">
    <property type="entry name" value="Protein_kinase_ATP_BS"/>
</dbReference>
<dbReference type="SMART" id="SM00220">
    <property type="entry name" value="S_TKc"/>
    <property type="match status" value="1"/>
</dbReference>
<evidence type="ECO:0000256" key="13">
    <source>
        <dbReference type="PIRSR" id="PIRSR637770-1"/>
    </source>
</evidence>
<dbReference type="InterPro" id="IPR008271">
    <property type="entry name" value="Ser/Thr_kinase_AS"/>
</dbReference>
<keyword evidence="10 14" id="KW-0067">ATP-binding</keyword>
<evidence type="ECO:0000256" key="16">
    <source>
        <dbReference type="RuleBase" id="RU000304"/>
    </source>
</evidence>
<dbReference type="PANTHER" id="PTHR24056">
    <property type="entry name" value="CELL DIVISION PROTEIN KINASE"/>
    <property type="match status" value="1"/>
</dbReference>
<dbReference type="PROSITE" id="PS50011">
    <property type="entry name" value="PROTEIN_KINASE_DOM"/>
    <property type="match status" value="1"/>
</dbReference>
<dbReference type="Pfam" id="PF00069">
    <property type="entry name" value="Pkinase"/>
    <property type="match status" value="1"/>
</dbReference>
<evidence type="ECO:0000256" key="2">
    <source>
        <dbReference type="ARBA" id="ARBA00006485"/>
    </source>
</evidence>
<keyword evidence="11" id="KW-0539">Nucleus</keyword>
<evidence type="ECO:0000256" key="4">
    <source>
        <dbReference type="ARBA" id="ARBA00022527"/>
    </source>
</evidence>
<keyword evidence="4 16" id="KW-0723">Serine/threonine-protein kinase</keyword>
<dbReference type="Proteomes" id="UP000271241">
    <property type="component" value="Unassembled WGS sequence"/>
</dbReference>
<keyword evidence="19" id="KW-1185">Reference proteome</keyword>
<dbReference type="EMBL" id="KZ992603">
    <property type="protein sequence ID" value="RKP08440.1"/>
    <property type="molecule type" value="Genomic_DNA"/>
</dbReference>
<dbReference type="InterPro" id="IPR037770">
    <property type="entry name" value="CDK7"/>
</dbReference>
<evidence type="ECO:0000256" key="10">
    <source>
        <dbReference type="ARBA" id="ARBA00022840"/>
    </source>
</evidence>
<dbReference type="InterPro" id="IPR000719">
    <property type="entry name" value="Prot_kinase_dom"/>
</dbReference>
<keyword evidence="8 14" id="KW-0547">Nucleotide-binding</keyword>
<comment type="similarity">
    <text evidence="2">Belongs to the protein kinase superfamily. CMGC Ser/Thr protein kinase family. CDC2/CDKX subfamily.</text>
</comment>
<dbReference type="GO" id="GO:0005524">
    <property type="term" value="F:ATP binding"/>
    <property type="evidence" value="ECO:0007669"/>
    <property type="project" value="UniProtKB-UniRule"/>
</dbReference>
<dbReference type="FunFam" id="1.10.510.10:FF:000097">
    <property type="entry name" value="Putative cyclin-dependent kinase 7"/>
    <property type="match status" value="1"/>
</dbReference>
<evidence type="ECO:0000256" key="5">
    <source>
        <dbReference type="ARBA" id="ARBA00022553"/>
    </source>
</evidence>
<evidence type="ECO:0000259" key="17">
    <source>
        <dbReference type="PROSITE" id="PS50011"/>
    </source>
</evidence>
<dbReference type="GO" id="GO:0070985">
    <property type="term" value="C:transcription factor TFIIK complex"/>
    <property type="evidence" value="ECO:0007669"/>
    <property type="project" value="InterPro"/>
</dbReference>
<evidence type="ECO:0000256" key="12">
    <source>
        <dbReference type="ARBA" id="ARBA00023306"/>
    </source>
</evidence>
<dbReference type="PANTHER" id="PTHR24056:SF0">
    <property type="entry name" value="CYCLIN-DEPENDENT KINASE 7"/>
    <property type="match status" value="1"/>
</dbReference>
<dbReference type="GO" id="GO:0005737">
    <property type="term" value="C:cytoplasm"/>
    <property type="evidence" value="ECO:0007669"/>
    <property type="project" value="TreeGrafter"/>
</dbReference>
<dbReference type="AlphaFoldDB" id="A0A4P9XSR1"/>
<evidence type="ECO:0000313" key="18">
    <source>
        <dbReference type="EMBL" id="RKP08440.1"/>
    </source>
</evidence>
<evidence type="ECO:0000256" key="15">
    <source>
        <dbReference type="PROSITE-ProRule" id="PRU10141"/>
    </source>
</evidence>
<dbReference type="OrthoDB" id="1732493at2759"/>
<name>A0A4P9XSR1_9FUNG</name>
<dbReference type="PROSITE" id="PS00108">
    <property type="entry name" value="PROTEIN_KINASE_ST"/>
    <property type="match status" value="1"/>
</dbReference>
<feature type="active site" description="Proton acceptor" evidence="13">
    <location>
        <position position="139"/>
    </location>
</feature>
<organism evidence="18 19">
    <name type="scientific">Thamnocephalis sphaerospora</name>
    <dbReference type="NCBI Taxonomy" id="78915"/>
    <lineage>
        <taxon>Eukaryota</taxon>
        <taxon>Fungi</taxon>
        <taxon>Fungi incertae sedis</taxon>
        <taxon>Zoopagomycota</taxon>
        <taxon>Zoopagomycotina</taxon>
        <taxon>Zoopagomycetes</taxon>
        <taxon>Zoopagales</taxon>
        <taxon>Sigmoideomycetaceae</taxon>
        <taxon>Thamnocephalis</taxon>
    </lineage>
</organism>
<feature type="binding site" evidence="15">
    <location>
        <position position="47"/>
    </location>
    <ligand>
        <name>ATP</name>
        <dbReference type="ChEBI" id="CHEBI:30616"/>
    </ligand>
</feature>
<dbReference type="EC" id="2.7.11.23" evidence="3"/>
<evidence type="ECO:0000256" key="7">
    <source>
        <dbReference type="ARBA" id="ARBA00022679"/>
    </source>
</evidence>
<dbReference type="Gene3D" id="1.10.510.10">
    <property type="entry name" value="Transferase(Phosphotransferase) domain 1"/>
    <property type="match status" value="1"/>
</dbReference>
<keyword evidence="6" id="KW-0132">Cell division</keyword>
<evidence type="ECO:0000313" key="19">
    <source>
        <dbReference type="Proteomes" id="UP000271241"/>
    </source>
</evidence>
<dbReference type="STRING" id="78915.A0A4P9XSR1"/>
<protein>
    <recommendedName>
        <fullName evidence="3">[RNA-polymerase]-subunit kinase</fullName>
        <ecNumber evidence="3">2.7.11.23</ecNumber>
    </recommendedName>
</protein>